<evidence type="ECO:0000313" key="6">
    <source>
        <dbReference type="EMBL" id="KKT35636.1"/>
    </source>
</evidence>
<dbReference type="GO" id="GO:0007059">
    <property type="term" value="P:chromosome segregation"/>
    <property type="evidence" value="ECO:0007669"/>
    <property type="project" value="UniProtKB-KW"/>
</dbReference>
<dbReference type="InterPro" id="IPR004437">
    <property type="entry name" value="ParB/RepB/Spo0J"/>
</dbReference>
<dbReference type="InterPro" id="IPR036086">
    <property type="entry name" value="ParB/Sulfiredoxin_sf"/>
</dbReference>
<feature type="domain" description="ParB-like N-terminal" evidence="5">
    <location>
        <begin position="7"/>
        <end position="96"/>
    </location>
</feature>
<feature type="region of interest" description="Disordered" evidence="4">
    <location>
        <begin position="272"/>
        <end position="333"/>
    </location>
</feature>
<dbReference type="PANTHER" id="PTHR33375">
    <property type="entry name" value="CHROMOSOME-PARTITIONING PROTEIN PARB-RELATED"/>
    <property type="match status" value="1"/>
</dbReference>
<keyword evidence="2" id="KW-0159">Chromosome partition</keyword>
<dbReference type="SUPFAM" id="SSF109709">
    <property type="entry name" value="KorB DNA-binding domain-like"/>
    <property type="match status" value="1"/>
</dbReference>
<protein>
    <submittedName>
        <fullName evidence="6">ParB-like protein partition protein</fullName>
    </submittedName>
</protein>
<dbReference type="NCBIfam" id="TIGR00180">
    <property type="entry name" value="parB_part"/>
    <property type="match status" value="1"/>
</dbReference>
<dbReference type="GO" id="GO:0003677">
    <property type="term" value="F:DNA binding"/>
    <property type="evidence" value="ECO:0007669"/>
    <property type="project" value="UniProtKB-KW"/>
</dbReference>
<feature type="compositionally biased region" description="Basic and acidic residues" evidence="4">
    <location>
        <begin position="275"/>
        <end position="293"/>
    </location>
</feature>
<feature type="compositionally biased region" description="Polar residues" evidence="4">
    <location>
        <begin position="314"/>
        <end position="323"/>
    </location>
</feature>
<dbReference type="FunFam" id="3.90.1530.30:FF:000001">
    <property type="entry name" value="Chromosome partitioning protein ParB"/>
    <property type="match status" value="1"/>
</dbReference>
<comment type="caution">
    <text evidence="6">The sequence shown here is derived from an EMBL/GenBank/DDBJ whole genome shotgun (WGS) entry which is preliminary data.</text>
</comment>
<evidence type="ECO:0000256" key="4">
    <source>
        <dbReference type="SAM" id="MobiDB-lite"/>
    </source>
</evidence>
<dbReference type="SMART" id="SM00470">
    <property type="entry name" value="ParB"/>
    <property type="match status" value="1"/>
</dbReference>
<dbReference type="PANTHER" id="PTHR33375:SF1">
    <property type="entry name" value="CHROMOSOME-PARTITIONING PROTEIN PARB-RELATED"/>
    <property type="match status" value="1"/>
</dbReference>
<comment type="similarity">
    <text evidence="1">Belongs to the ParB family.</text>
</comment>
<reference evidence="6 7" key="1">
    <citation type="journal article" date="2015" name="Nature">
        <title>rRNA introns, odd ribosomes, and small enigmatic genomes across a large radiation of phyla.</title>
        <authorList>
            <person name="Brown C.T."/>
            <person name="Hug L.A."/>
            <person name="Thomas B.C."/>
            <person name="Sharon I."/>
            <person name="Castelle C.J."/>
            <person name="Singh A."/>
            <person name="Wilkins M.J."/>
            <person name="Williams K.H."/>
            <person name="Banfield J.F."/>
        </authorList>
    </citation>
    <scope>NUCLEOTIDE SEQUENCE [LARGE SCALE GENOMIC DNA]</scope>
</reference>
<dbReference type="GO" id="GO:0005694">
    <property type="term" value="C:chromosome"/>
    <property type="evidence" value="ECO:0007669"/>
    <property type="project" value="TreeGrafter"/>
</dbReference>
<proteinExistence type="inferred from homology"/>
<dbReference type="Pfam" id="PF02195">
    <property type="entry name" value="ParB_N"/>
    <property type="match status" value="1"/>
</dbReference>
<keyword evidence="3" id="KW-0238">DNA-binding</keyword>
<dbReference type="InterPro" id="IPR050336">
    <property type="entry name" value="Chromosome_partition/occlusion"/>
</dbReference>
<name>A0A0G1GL16_9BACT</name>
<gene>
    <name evidence="6" type="ORF">UW23_C0013G0005</name>
</gene>
<dbReference type="InterPro" id="IPR041468">
    <property type="entry name" value="HTH_ParB/Spo0J"/>
</dbReference>
<dbReference type="PATRIC" id="fig|1618376.3.peg.413"/>
<dbReference type="Gene3D" id="3.90.1530.30">
    <property type="match status" value="1"/>
</dbReference>
<dbReference type="Gene3D" id="1.10.10.2830">
    <property type="match status" value="1"/>
</dbReference>
<accession>A0A0G1GL16</accession>
<dbReference type="Pfam" id="PF17762">
    <property type="entry name" value="HTH_ParB"/>
    <property type="match status" value="1"/>
</dbReference>
<dbReference type="SUPFAM" id="SSF110849">
    <property type="entry name" value="ParB/Sulfiredoxin"/>
    <property type="match status" value="1"/>
</dbReference>
<organism evidence="6 7">
    <name type="scientific">Candidatus Collierbacteria bacterium GW2011_GWA1_44_12</name>
    <dbReference type="NCBI Taxonomy" id="1618376"/>
    <lineage>
        <taxon>Bacteria</taxon>
        <taxon>Candidatus Collieribacteriota</taxon>
    </lineage>
</organism>
<evidence type="ECO:0000256" key="2">
    <source>
        <dbReference type="ARBA" id="ARBA00022829"/>
    </source>
</evidence>
<evidence type="ECO:0000256" key="3">
    <source>
        <dbReference type="ARBA" id="ARBA00023125"/>
    </source>
</evidence>
<evidence type="ECO:0000313" key="7">
    <source>
        <dbReference type="Proteomes" id="UP000034069"/>
    </source>
</evidence>
<dbReference type="FunFam" id="1.10.10.2830:FF:000001">
    <property type="entry name" value="Chromosome partitioning protein ParB"/>
    <property type="match status" value="1"/>
</dbReference>
<evidence type="ECO:0000256" key="1">
    <source>
        <dbReference type="ARBA" id="ARBA00006295"/>
    </source>
</evidence>
<dbReference type="EMBL" id="LCHN01000013">
    <property type="protein sequence ID" value="KKT35636.1"/>
    <property type="molecule type" value="Genomic_DNA"/>
</dbReference>
<dbReference type="InterPro" id="IPR003115">
    <property type="entry name" value="ParB_N"/>
</dbReference>
<sequence>MDNGQISLLPIDQLQPNPLQPRGVITPESLSELIDSIKTHGIIQPLVVAHTPAGFQIIAGERRWRASRLVGLKEVPVRLIETTPQGMLEMAIVENVQRTDLNPVDRANSFERLIQEFRLSNSDICSRIGKSPAYVSNTLRLLELPDALKDGLISGVITEGHARALAAIPDKQAMIEAYKIILREGASVRRAEELARRFKKSMHKSKAIDGFDTKTVNESIDNMADELQKSIGENAHVKMRRSRIETAIHIVLKGNPEETESQIQKIYDSLVGHEPAPEKTPENIEPLEPEKSPPIESAETETTYTNPFEPIVDQAQNIGQESVPTDPDNFQDY</sequence>
<dbReference type="Proteomes" id="UP000034069">
    <property type="component" value="Unassembled WGS sequence"/>
</dbReference>
<dbReference type="CDD" id="cd16393">
    <property type="entry name" value="SPO0J_N"/>
    <property type="match status" value="1"/>
</dbReference>
<dbReference type="AlphaFoldDB" id="A0A0G1GL16"/>
<evidence type="ECO:0000259" key="5">
    <source>
        <dbReference type="SMART" id="SM00470"/>
    </source>
</evidence>